<dbReference type="eggNOG" id="COG0186">
    <property type="taxonomic scope" value="Bacteria"/>
</dbReference>
<keyword evidence="4 6" id="KW-0689">Ribosomal protein</keyword>
<keyword evidence="3 6" id="KW-0694">RNA-binding</keyword>
<dbReference type="GO" id="GO:0019843">
    <property type="term" value="F:rRNA binding"/>
    <property type="evidence" value="ECO:0007669"/>
    <property type="project" value="UniProtKB-UniRule"/>
</dbReference>
<dbReference type="NCBIfam" id="NF004123">
    <property type="entry name" value="PRK05610.1"/>
    <property type="match status" value="1"/>
</dbReference>
<dbReference type="CDD" id="cd00364">
    <property type="entry name" value="Ribosomal_uS17"/>
    <property type="match status" value="1"/>
</dbReference>
<dbReference type="InterPro" id="IPR000266">
    <property type="entry name" value="Ribosomal_uS17"/>
</dbReference>
<gene>
    <name evidence="6 7" type="primary">rpsQ</name>
    <name evidence="7" type="ordered locus">AMF_687</name>
</gene>
<sequence>MMSKGVLVGVVTDARRDKTVKVSVYRMVHHKVYKKIVKKCRIYSVHDEHNRCKRGDVVKIREHIPVSATKRWIVVDS</sequence>
<dbReference type="GeneID" id="7397869"/>
<dbReference type="GO" id="GO:0003735">
    <property type="term" value="F:structural constituent of ribosome"/>
    <property type="evidence" value="ECO:0007669"/>
    <property type="project" value="UniProtKB-UniRule"/>
</dbReference>
<evidence type="ECO:0000256" key="3">
    <source>
        <dbReference type="ARBA" id="ARBA00022884"/>
    </source>
</evidence>
<dbReference type="Pfam" id="PF00366">
    <property type="entry name" value="Ribosomal_S17"/>
    <property type="match status" value="1"/>
</dbReference>
<organism evidence="7 8">
    <name type="scientific">Anaplasma marginale (strain Florida)</name>
    <dbReference type="NCBI Taxonomy" id="320483"/>
    <lineage>
        <taxon>Bacteria</taxon>
        <taxon>Pseudomonadati</taxon>
        <taxon>Pseudomonadota</taxon>
        <taxon>Alphaproteobacteria</taxon>
        <taxon>Rickettsiales</taxon>
        <taxon>Anaplasmataceae</taxon>
        <taxon>Anaplasma</taxon>
    </lineage>
</organism>
<dbReference type="HOGENOM" id="CLU_073626_1_1_5"/>
<dbReference type="KEGG" id="amf:AMF_687"/>
<protein>
    <recommendedName>
        <fullName evidence="6">Small ribosomal subunit protein uS17</fullName>
    </recommendedName>
</protein>
<keyword evidence="8" id="KW-1185">Reference proteome</keyword>
<comment type="function">
    <text evidence="6">One of the primary rRNA binding proteins, it binds specifically to the 5'-end of 16S ribosomal RNA.</text>
</comment>
<dbReference type="InterPro" id="IPR012340">
    <property type="entry name" value="NA-bd_OB-fold"/>
</dbReference>
<evidence type="ECO:0000256" key="4">
    <source>
        <dbReference type="ARBA" id="ARBA00022980"/>
    </source>
</evidence>
<dbReference type="PRINTS" id="PR00973">
    <property type="entry name" value="RIBOSOMALS17"/>
</dbReference>
<dbReference type="HAMAP" id="MF_01345_B">
    <property type="entry name" value="Ribosomal_uS17_B"/>
    <property type="match status" value="1"/>
</dbReference>
<dbReference type="AlphaFoldDB" id="B9KJ61"/>
<accession>B9KJ61</accession>
<dbReference type="Proteomes" id="UP000007307">
    <property type="component" value="Chromosome"/>
</dbReference>
<dbReference type="STRING" id="320483.AMF_687"/>
<dbReference type="EMBL" id="CP001079">
    <property type="protein sequence ID" value="ACM49523.1"/>
    <property type="molecule type" value="Genomic_DNA"/>
</dbReference>
<comment type="subunit">
    <text evidence="6">Part of the 30S ribosomal subunit.</text>
</comment>
<keyword evidence="5 6" id="KW-0687">Ribonucleoprotein</keyword>
<reference evidence="7 8" key="1">
    <citation type="journal article" date="2009" name="BMC Genomics">
        <title>Conservation in the face of diversity: multistrain analysis of an intracellular bacterium.</title>
        <authorList>
            <person name="Dark M.J."/>
            <person name="Herndon D.R."/>
            <person name="Kappmeyer L.S."/>
            <person name="Gonzales M.P."/>
            <person name="Nordeen E."/>
            <person name="Palmer G.H."/>
            <person name="Knowles D.P. Jr."/>
            <person name="Brayton K.A."/>
        </authorList>
    </citation>
    <scope>NUCLEOTIDE SEQUENCE [LARGE SCALE GENOMIC DNA]</scope>
    <source>
        <strain evidence="7 8">Florida</strain>
    </source>
</reference>
<dbReference type="PANTHER" id="PTHR10744">
    <property type="entry name" value="40S RIBOSOMAL PROTEIN S11 FAMILY MEMBER"/>
    <property type="match status" value="1"/>
</dbReference>
<evidence type="ECO:0000256" key="5">
    <source>
        <dbReference type="ARBA" id="ARBA00023274"/>
    </source>
</evidence>
<dbReference type="SUPFAM" id="SSF50249">
    <property type="entry name" value="Nucleic acid-binding proteins"/>
    <property type="match status" value="1"/>
</dbReference>
<evidence type="ECO:0000256" key="6">
    <source>
        <dbReference type="HAMAP-Rule" id="MF_01345"/>
    </source>
</evidence>
<proteinExistence type="inferred from homology"/>
<dbReference type="PANTHER" id="PTHR10744:SF1">
    <property type="entry name" value="SMALL RIBOSOMAL SUBUNIT PROTEIN US17M"/>
    <property type="match status" value="1"/>
</dbReference>
<name>B9KJ61_ANAMF</name>
<comment type="similarity">
    <text evidence="1 6">Belongs to the universal ribosomal protein uS17 family.</text>
</comment>
<evidence type="ECO:0000256" key="2">
    <source>
        <dbReference type="ARBA" id="ARBA00022730"/>
    </source>
</evidence>
<evidence type="ECO:0000313" key="7">
    <source>
        <dbReference type="EMBL" id="ACM49523.1"/>
    </source>
</evidence>
<dbReference type="RefSeq" id="WP_011114489.1">
    <property type="nucleotide sequence ID" value="NC_012026.1"/>
</dbReference>
<keyword evidence="2 6" id="KW-0699">rRNA-binding</keyword>
<evidence type="ECO:0000313" key="8">
    <source>
        <dbReference type="Proteomes" id="UP000007307"/>
    </source>
</evidence>
<evidence type="ECO:0000256" key="1">
    <source>
        <dbReference type="ARBA" id="ARBA00010254"/>
    </source>
</evidence>
<dbReference type="GO" id="GO:0022627">
    <property type="term" value="C:cytosolic small ribosomal subunit"/>
    <property type="evidence" value="ECO:0007669"/>
    <property type="project" value="UniProtKB-UniRule"/>
</dbReference>
<dbReference type="NCBIfam" id="TIGR03635">
    <property type="entry name" value="uS17_bact"/>
    <property type="match status" value="1"/>
</dbReference>
<dbReference type="Gene3D" id="2.40.50.140">
    <property type="entry name" value="Nucleic acid-binding proteins"/>
    <property type="match status" value="1"/>
</dbReference>
<dbReference type="InterPro" id="IPR019984">
    <property type="entry name" value="Ribosomal_uS17_bact/chlr"/>
</dbReference>
<dbReference type="SMR" id="B9KJ61"/>
<dbReference type="GO" id="GO:0006412">
    <property type="term" value="P:translation"/>
    <property type="evidence" value="ECO:0007669"/>
    <property type="project" value="UniProtKB-UniRule"/>
</dbReference>